<dbReference type="GO" id="GO:0000172">
    <property type="term" value="C:ribonuclease MRP complex"/>
    <property type="evidence" value="ECO:0007669"/>
    <property type="project" value="InterPro"/>
</dbReference>
<dbReference type="Pfam" id="PF22770">
    <property type="entry name" value="POP1_C"/>
    <property type="match status" value="1"/>
</dbReference>
<dbReference type="InterPro" id="IPR039182">
    <property type="entry name" value="Pop1"/>
</dbReference>
<comment type="caution">
    <text evidence="8">The sequence shown here is derived from an EMBL/GenBank/DDBJ whole genome shotgun (WGS) entry which is preliminary data.</text>
</comment>
<dbReference type="InterPro" id="IPR012590">
    <property type="entry name" value="POPLD_dom"/>
</dbReference>
<evidence type="ECO:0000259" key="7">
    <source>
        <dbReference type="Pfam" id="PF22770"/>
    </source>
</evidence>
<comment type="subcellular location">
    <subcellularLocation>
        <location evidence="1">Nucleus</location>
    </subcellularLocation>
</comment>
<dbReference type="GO" id="GO:0001682">
    <property type="term" value="P:tRNA 5'-leader removal"/>
    <property type="evidence" value="ECO:0007669"/>
    <property type="project" value="InterPro"/>
</dbReference>
<evidence type="ECO:0000259" key="6">
    <source>
        <dbReference type="Pfam" id="PF08170"/>
    </source>
</evidence>
<reference evidence="8" key="1">
    <citation type="journal article" date="2021" name="Open Biol.">
        <title>Shared evolutionary footprints suggest mitochondrial oxidative damage underlies multiple complex I losses in fungi.</title>
        <authorList>
            <person name="Schikora-Tamarit M.A."/>
            <person name="Marcet-Houben M."/>
            <person name="Nosek J."/>
            <person name="Gabaldon T."/>
        </authorList>
    </citation>
    <scope>NUCLEOTIDE SEQUENCE</scope>
    <source>
        <strain evidence="8">CBS2887</strain>
    </source>
</reference>
<dbReference type="AlphaFoldDB" id="A0A9P8Q8Z4"/>
<feature type="region of interest" description="Disordered" evidence="4">
    <location>
        <begin position="1"/>
        <end position="20"/>
    </location>
</feature>
<dbReference type="Proteomes" id="UP000774326">
    <property type="component" value="Unassembled WGS sequence"/>
</dbReference>
<reference evidence="8" key="2">
    <citation type="submission" date="2021-01" db="EMBL/GenBank/DDBJ databases">
        <authorList>
            <person name="Schikora-Tamarit M.A."/>
        </authorList>
    </citation>
    <scope>NUCLEOTIDE SEQUENCE</scope>
    <source>
        <strain evidence="8">CBS2887</strain>
    </source>
</reference>
<evidence type="ECO:0000256" key="2">
    <source>
        <dbReference type="ARBA" id="ARBA00022694"/>
    </source>
</evidence>
<keyword evidence="3" id="KW-0539">Nucleus</keyword>
<gene>
    <name evidence="8" type="ORF">WICPIJ_003941</name>
</gene>
<evidence type="ECO:0000313" key="9">
    <source>
        <dbReference type="Proteomes" id="UP000774326"/>
    </source>
</evidence>
<keyword evidence="2" id="KW-0819">tRNA processing</keyword>
<accession>A0A9P8Q8Z4</accession>
<dbReference type="Pfam" id="PF06978">
    <property type="entry name" value="POP1_N"/>
    <property type="match status" value="1"/>
</dbReference>
<organism evidence="8 9">
    <name type="scientific">Wickerhamomyces pijperi</name>
    <name type="common">Yeast</name>
    <name type="synonym">Pichia pijperi</name>
    <dbReference type="NCBI Taxonomy" id="599730"/>
    <lineage>
        <taxon>Eukaryota</taxon>
        <taxon>Fungi</taxon>
        <taxon>Dikarya</taxon>
        <taxon>Ascomycota</taxon>
        <taxon>Saccharomycotina</taxon>
        <taxon>Saccharomycetes</taxon>
        <taxon>Phaffomycetales</taxon>
        <taxon>Wickerhamomycetaceae</taxon>
        <taxon>Wickerhamomyces</taxon>
    </lineage>
</organism>
<proteinExistence type="predicted"/>
<feature type="domain" description="POP1 C-terminal" evidence="7">
    <location>
        <begin position="738"/>
        <end position="815"/>
    </location>
</feature>
<evidence type="ECO:0000256" key="3">
    <source>
        <dbReference type="ARBA" id="ARBA00023242"/>
    </source>
</evidence>
<dbReference type="Pfam" id="PF08170">
    <property type="entry name" value="POPLD"/>
    <property type="match status" value="1"/>
</dbReference>
<feature type="domain" description="Pop1 N-terminal" evidence="5">
    <location>
        <begin position="36"/>
        <end position="268"/>
    </location>
</feature>
<evidence type="ECO:0000313" key="8">
    <source>
        <dbReference type="EMBL" id="KAH3685064.1"/>
    </source>
</evidence>
<feature type="domain" description="POPLD" evidence="6">
    <location>
        <begin position="501"/>
        <end position="604"/>
    </location>
</feature>
<keyword evidence="9" id="KW-1185">Reference proteome</keyword>
<protein>
    <submittedName>
        <fullName evidence="8">Uncharacterized protein</fullName>
    </submittedName>
</protein>
<sequence>MAPSYKQQQKKKARYIRSETNDKSLNKGSILNVSEFLNSRSFEINELTKAQLNAKFSSSTRAFQSLPRKLRRRTASHNVKRIPKRLRKRALREMQSNTNDNEGTGVVKKKKLPIKGKQIYQLKMRKNLLTLLTAMNQEQRKIIDNNQVAKLNFKNLKIRTRIKEISKVLQNNKNLMKVNNEIGSFDNTGLNKYAAPPVGKMKYYKRQREFAWLSTHVWHAKRAHMIKQHGFQIPLAPTQKIYKLAHRNFHYKGGMVWDKSYFNALILSSDNQSQIVEVLETLTGGKTKLGKRYLQNGGIVTKLIYGSDGKLLGPVEIISLHYKTKFNAVLRLHPSIYQPVFDHILAVKPESVLLQDNRYSIGSLEITGPNALKSLTTVLKPFHTKNSEAEAWLKLANEVNVPDGIIFTVQMKDPRLVNRKKVPKDRSVDLNDLLIEMKTNKTTLNEATIEKFVTPEGREESYRDQLSLKSIGKLKTQAQGSTPINNIANFPVIVYKTNNIWKLLAPWYWILPIWQPLNHIAHLNFGGVIQERQLCFEKSQLNYPKDYHFTRVGYQENEMNGALTLDKWNRKPKSKRFNYERLKLNISEKKHFRGELGDWSKCDWRYLQLLRYAFAQLAAVNGGEKINERKPPVVTRTSNWDQLFNREISQQHDVYSFVNDIVQFEKSKKEPLDFVPIELTSVTQHQVSPPANVDSPLQVTAVKFTLIGNGTLKPNARVYSLPDPTLQAKKPTWNPHQRQPLLGEEEDDKTQIPVPHSQYLIGFVTSGNFNLLAGENTGVGLIATEFVQSVENNNKTVLVRNVGTDVVRMAKFEVVNVV</sequence>
<dbReference type="EMBL" id="JAEUBG010002181">
    <property type="protein sequence ID" value="KAH3685064.1"/>
    <property type="molecule type" value="Genomic_DNA"/>
</dbReference>
<dbReference type="OrthoDB" id="442863at2759"/>
<evidence type="ECO:0000259" key="5">
    <source>
        <dbReference type="Pfam" id="PF06978"/>
    </source>
</evidence>
<dbReference type="InterPro" id="IPR055079">
    <property type="entry name" value="POP1_C"/>
</dbReference>
<name>A0A9P8Q8Z4_WICPI</name>
<dbReference type="PANTHER" id="PTHR22731:SF3">
    <property type="entry name" value="RIBONUCLEASES P_MRP PROTEIN SUBUNIT POP1"/>
    <property type="match status" value="1"/>
</dbReference>
<feature type="region of interest" description="Disordered" evidence="4">
    <location>
        <begin position="727"/>
        <end position="749"/>
    </location>
</feature>
<evidence type="ECO:0000256" key="4">
    <source>
        <dbReference type="SAM" id="MobiDB-lite"/>
    </source>
</evidence>
<dbReference type="InterPro" id="IPR009723">
    <property type="entry name" value="Pop1_N"/>
</dbReference>
<dbReference type="GO" id="GO:0005655">
    <property type="term" value="C:nucleolar ribonuclease P complex"/>
    <property type="evidence" value="ECO:0007669"/>
    <property type="project" value="InterPro"/>
</dbReference>
<evidence type="ECO:0000256" key="1">
    <source>
        <dbReference type="ARBA" id="ARBA00004123"/>
    </source>
</evidence>
<dbReference type="PANTHER" id="PTHR22731">
    <property type="entry name" value="RIBONUCLEASES P/MRP PROTEIN SUBUNIT POP1"/>
    <property type="match status" value="1"/>
</dbReference>